<evidence type="ECO:0000256" key="2">
    <source>
        <dbReference type="SAM" id="Phobius"/>
    </source>
</evidence>
<dbReference type="PATRIC" id="fig|451644.5.peg.1184"/>
<evidence type="ECO:0000256" key="1">
    <source>
        <dbReference type="SAM" id="MobiDB-lite"/>
    </source>
</evidence>
<feature type="transmembrane region" description="Helical" evidence="2">
    <location>
        <begin position="88"/>
        <end position="108"/>
    </location>
</feature>
<accession>A0A0J8UGQ9</accession>
<dbReference type="EMBL" id="LFOD01000003">
    <property type="protein sequence ID" value="KMV19580.1"/>
    <property type="molecule type" value="Genomic_DNA"/>
</dbReference>
<feature type="transmembrane region" description="Helical" evidence="2">
    <location>
        <begin position="145"/>
        <end position="167"/>
    </location>
</feature>
<feature type="transmembrane region" description="Helical" evidence="2">
    <location>
        <begin position="113"/>
        <end position="133"/>
    </location>
</feature>
<dbReference type="AlphaFoldDB" id="A0A0J8UGQ9"/>
<feature type="region of interest" description="Disordered" evidence="1">
    <location>
        <begin position="1"/>
        <end position="39"/>
    </location>
</feature>
<evidence type="ECO:0008006" key="5">
    <source>
        <dbReference type="Google" id="ProtNLM"/>
    </source>
</evidence>
<protein>
    <recommendedName>
        <fullName evidence="5">Transmembrane protein</fullName>
    </recommendedName>
</protein>
<feature type="transmembrane region" description="Helical" evidence="2">
    <location>
        <begin position="45"/>
        <end position="68"/>
    </location>
</feature>
<keyword evidence="2" id="KW-1133">Transmembrane helix</keyword>
<comment type="caution">
    <text evidence="3">The sequence shown here is derived from an EMBL/GenBank/DDBJ whole genome shotgun (WGS) entry which is preliminary data.</text>
</comment>
<dbReference type="Proteomes" id="UP000037594">
    <property type="component" value="Unassembled WGS sequence"/>
</dbReference>
<proteinExistence type="predicted"/>
<sequence length="179" mass="18658">MNAYNREPRPSSDNGWTARLPDPAGDTRTVSRPQSEGPIRDPGRFAVGVIAVAGCASALAWGLAWVTAWIESLIDDVPLVAPVAWPSIVAAALLSLAAGGLLVALVLYAPRPLLFFGLIVGFVALVITFGPLITGGQAPHIIGRVISNGLLCAAIPLLIIAVAQATVDLEAVDHGHKRY</sequence>
<keyword evidence="2" id="KW-0812">Transmembrane</keyword>
<name>A0A0J8UGQ9_9MYCO</name>
<organism evidence="3 4">
    <name type="scientific">Mycolicibacterium conceptionense</name>
    <dbReference type="NCBI Taxonomy" id="451644"/>
    <lineage>
        <taxon>Bacteria</taxon>
        <taxon>Bacillati</taxon>
        <taxon>Actinomycetota</taxon>
        <taxon>Actinomycetes</taxon>
        <taxon>Mycobacteriales</taxon>
        <taxon>Mycobacteriaceae</taxon>
        <taxon>Mycolicibacterium</taxon>
    </lineage>
</organism>
<feature type="compositionally biased region" description="Basic and acidic residues" evidence="1">
    <location>
        <begin position="1"/>
        <end position="10"/>
    </location>
</feature>
<gene>
    <name evidence="3" type="ORF">ACT17_05885</name>
</gene>
<keyword evidence="2" id="KW-0472">Membrane</keyword>
<evidence type="ECO:0000313" key="3">
    <source>
        <dbReference type="EMBL" id="KMV19580.1"/>
    </source>
</evidence>
<dbReference type="RefSeq" id="WP_048895516.1">
    <property type="nucleotide sequence ID" value="NZ_LFOD01000003.1"/>
</dbReference>
<reference evidence="3 4" key="1">
    <citation type="submission" date="2015-06" db="EMBL/GenBank/DDBJ databases">
        <title>Genome sequence of Mycobacterium conceptionense strain MLE.</title>
        <authorList>
            <person name="Greninger A.L."/>
            <person name="Cunningham G."/>
            <person name="Chiu C.Y."/>
            <person name="Miller S."/>
        </authorList>
    </citation>
    <scope>NUCLEOTIDE SEQUENCE [LARGE SCALE GENOMIC DNA]</scope>
    <source>
        <strain evidence="3 4">MLE</strain>
    </source>
</reference>
<evidence type="ECO:0000313" key="4">
    <source>
        <dbReference type="Proteomes" id="UP000037594"/>
    </source>
</evidence>